<organism evidence="3 4">
    <name type="scientific">Alteribacillus persepolensis</name>
    <dbReference type="NCBI Taxonomy" id="568899"/>
    <lineage>
        <taxon>Bacteria</taxon>
        <taxon>Bacillati</taxon>
        <taxon>Bacillota</taxon>
        <taxon>Bacilli</taxon>
        <taxon>Bacillales</taxon>
        <taxon>Bacillaceae</taxon>
        <taxon>Alteribacillus</taxon>
    </lineage>
</organism>
<evidence type="ECO:0000256" key="2">
    <source>
        <dbReference type="SAM" id="Phobius"/>
    </source>
</evidence>
<evidence type="ECO:0000313" key="4">
    <source>
        <dbReference type="Proteomes" id="UP000199163"/>
    </source>
</evidence>
<feature type="compositionally biased region" description="Basic and acidic residues" evidence="1">
    <location>
        <begin position="26"/>
        <end position="41"/>
    </location>
</feature>
<keyword evidence="2" id="KW-0812">Transmembrane</keyword>
<name>A0A1G7YM40_9BACI</name>
<gene>
    <name evidence="3" type="ORF">SAMN05192534_101199</name>
</gene>
<sequence length="73" mass="8391">MREKQHLKLDCDGIPGELKALSTARSEPEEHPAKREIDNPKKPHRTVKKQDRPFPVLFVIVYFLTASCVLHLS</sequence>
<evidence type="ECO:0000313" key="3">
    <source>
        <dbReference type="EMBL" id="SDG97457.1"/>
    </source>
</evidence>
<dbReference type="Proteomes" id="UP000199163">
    <property type="component" value="Unassembled WGS sequence"/>
</dbReference>
<proteinExistence type="predicted"/>
<protein>
    <submittedName>
        <fullName evidence="3">Uncharacterized protein</fullName>
    </submittedName>
</protein>
<reference evidence="3 4" key="1">
    <citation type="submission" date="2016-10" db="EMBL/GenBank/DDBJ databases">
        <authorList>
            <person name="de Groot N.N."/>
        </authorList>
    </citation>
    <scope>NUCLEOTIDE SEQUENCE [LARGE SCALE GENOMIC DNA]</scope>
    <source>
        <strain evidence="3 4">DSM 21632</strain>
    </source>
</reference>
<evidence type="ECO:0000256" key="1">
    <source>
        <dbReference type="SAM" id="MobiDB-lite"/>
    </source>
</evidence>
<feature type="region of interest" description="Disordered" evidence="1">
    <location>
        <begin position="22"/>
        <end position="47"/>
    </location>
</feature>
<dbReference type="EMBL" id="FNDK01000001">
    <property type="protein sequence ID" value="SDG97457.1"/>
    <property type="molecule type" value="Genomic_DNA"/>
</dbReference>
<feature type="transmembrane region" description="Helical" evidence="2">
    <location>
        <begin position="54"/>
        <end position="72"/>
    </location>
</feature>
<accession>A0A1G7YM40</accession>
<dbReference type="AlphaFoldDB" id="A0A1G7YM40"/>
<keyword evidence="4" id="KW-1185">Reference proteome</keyword>
<keyword evidence="2" id="KW-1133">Transmembrane helix</keyword>
<keyword evidence="2" id="KW-0472">Membrane</keyword>